<feature type="compositionally biased region" description="Acidic residues" evidence="1">
    <location>
        <begin position="141"/>
        <end position="152"/>
    </location>
</feature>
<evidence type="ECO:0000313" key="3">
    <source>
        <dbReference type="Proteomes" id="UP000504637"/>
    </source>
</evidence>
<dbReference type="InterPro" id="IPR058055">
    <property type="entry name" value="PA-PLA1"/>
</dbReference>
<name>A0A6J3M412_9PEZI</name>
<dbReference type="GO" id="GO:0005737">
    <property type="term" value="C:cytoplasm"/>
    <property type="evidence" value="ECO:0007669"/>
    <property type="project" value="TreeGrafter"/>
</dbReference>
<dbReference type="GO" id="GO:0004620">
    <property type="term" value="F:phospholipase activity"/>
    <property type="evidence" value="ECO:0007669"/>
    <property type="project" value="TreeGrafter"/>
</dbReference>
<accession>A0A6J3M412</accession>
<feature type="domain" description="DDHD" evidence="2">
    <location>
        <begin position="708"/>
        <end position="907"/>
    </location>
</feature>
<gene>
    <name evidence="4" type="ORF">K489DRAFT_322030</name>
</gene>
<dbReference type="InterPro" id="IPR004177">
    <property type="entry name" value="DDHD_dom"/>
</dbReference>
<reference evidence="4" key="1">
    <citation type="submission" date="2020-01" db="EMBL/GenBank/DDBJ databases">
        <authorList>
            <consortium name="DOE Joint Genome Institute"/>
            <person name="Haridas S."/>
            <person name="Albert R."/>
            <person name="Binder M."/>
            <person name="Bloem J."/>
            <person name="Labutti K."/>
            <person name="Salamov A."/>
            <person name="Andreopoulos B."/>
            <person name="Baker S.E."/>
            <person name="Barry K."/>
            <person name="Bills G."/>
            <person name="Bluhm B.H."/>
            <person name="Cannon C."/>
            <person name="Castanera R."/>
            <person name="Culley D.E."/>
            <person name="Daum C."/>
            <person name="Ezra D."/>
            <person name="Gonzalez J.B."/>
            <person name="Henrissat B."/>
            <person name="Kuo A."/>
            <person name="Liang C."/>
            <person name="Lipzen A."/>
            <person name="Lutzoni F."/>
            <person name="Magnuson J."/>
            <person name="Mondo S."/>
            <person name="Nolan M."/>
            <person name="Ohm R."/>
            <person name="Pangilinan J."/>
            <person name="Park H.-J."/>
            <person name="Ramirez L."/>
            <person name="Alfaro M."/>
            <person name="Sun H."/>
            <person name="Tritt A."/>
            <person name="Yoshinaga Y."/>
            <person name="Zwiers L.-H."/>
            <person name="Turgeon B.G."/>
            <person name="Goodwin S.B."/>
            <person name="Spatafora J.W."/>
            <person name="Crous P.W."/>
            <person name="Grigoriev I.V."/>
        </authorList>
    </citation>
    <scope>NUCLEOTIDE SEQUENCE</scope>
    <source>
        <strain evidence="4">CBS 342.82</strain>
    </source>
</reference>
<dbReference type="RefSeq" id="XP_033458693.1">
    <property type="nucleotide sequence ID" value="XM_033601589.1"/>
</dbReference>
<dbReference type="AlphaFoldDB" id="A0A6J3M412"/>
<dbReference type="PROSITE" id="PS51043">
    <property type="entry name" value="DDHD"/>
    <property type="match status" value="1"/>
</dbReference>
<feature type="region of interest" description="Disordered" evidence="1">
    <location>
        <begin position="330"/>
        <end position="349"/>
    </location>
</feature>
<dbReference type="SMART" id="SM01127">
    <property type="entry name" value="DDHD"/>
    <property type="match status" value="1"/>
</dbReference>
<dbReference type="Pfam" id="PF02862">
    <property type="entry name" value="DDHD"/>
    <property type="match status" value="2"/>
</dbReference>
<keyword evidence="3" id="KW-1185">Reference proteome</keyword>
<evidence type="ECO:0000313" key="4">
    <source>
        <dbReference type="RefSeq" id="XP_033458693.1"/>
    </source>
</evidence>
<feature type="compositionally biased region" description="Polar residues" evidence="1">
    <location>
        <begin position="337"/>
        <end position="349"/>
    </location>
</feature>
<feature type="region of interest" description="Disordered" evidence="1">
    <location>
        <begin position="210"/>
        <end position="229"/>
    </location>
</feature>
<evidence type="ECO:0000259" key="2">
    <source>
        <dbReference type="PROSITE" id="PS51043"/>
    </source>
</evidence>
<dbReference type="Proteomes" id="UP000504637">
    <property type="component" value="Unplaced"/>
</dbReference>
<feature type="compositionally biased region" description="Basic and acidic residues" evidence="1">
    <location>
        <begin position="494"/>
        <end position="503"/>
    </location>
</feature>
<reference evidence="4" key="2">
    <citation type="submission" date="2020-04" db="EMBL/GenBank/DDBJ databases">
        <authorList>
            <consortium name="NCBI Genome Project"/>
        </authorList>
    </citation>
    <scope>NUCLEOTIDE SEQUENCE</scope>
    <source>
        <strain evidence="4">CBS 342.82</strain>
    </source>
</reference>
<feature type="compositionally biased region" description="Polar residues" evidence="1">
    <location>
        <begin position="159"/>
        <end position="173"/>
    </location>
</feature>
<dbReference type="PANTHER" id="PTHR23509:SF6">
    <property type="entry name" value="PHOSPHOLIPASE C1020.13C-RELATED"/>
    <property type="match status" value="1"/>
</dbReference>
<dbReference type="GO" id="GO:0046872">
    <property type="term" value="F:metal ion binding"/>
    <property type="evidence" value="ECO:0007669"/>
    <property type="project" value="InterPro"/>
</dbReference>
<evidence type="ECO:0000256" key="1">
    <source>
        <dbReference type="SAM" id="MobiDB-lite"/>
    </source>
</evidence>
<feature type="compositionally biased region" description="Basic and acidic residues" evidence="1">
    <location>
        <begin position="182"/>
        <end position="197"/>
    </location>
</feature>
<reference evidence="4" key="3">
    <citation type="submission" date="2025-08" db="UniProtKB">
        <authorList>
            <consortium name="RefSeq"/>
        </authorList>
    </citation>
    <scope>IDENTIFICATION</scope>
    <source>
        <strain evidence="4">CBS 342.82</strain>
    </source>
</reference>
<dbReference type="OrthoDB" id="69269at2759"/>
<organism evidence="4">
    <name type="scientific">Dissoconium aciculare CBS 342.82</name>
    <dbReference type="NCBI Taxonomy" id="1314786"/>
    <lineage>
        <taxon>Eukaryota</taxon>
        <taxon>Fungi</taxon>
        <taxon>Dikarya</taxon>
        <taxon>Ascomycota</taxon>
        <taxon>Pezizomycotina</taxon>
        <taxon>Dothideomycetes</taxon>
        <taxon>Dothideomycetidae</taxon>
        <taxon>Mycosphaerellales</taxon>
        <taxon>Dissoconiaceae</taxon>
        <taxon>Dissoconium</taxon>
    </lineage>
</organism>
<proteinExistence type="predicted"/>
<sequence length="930" mass="102673">MSSSATNAYIRQVLHHVEPPPAIDARFFYTSPIPIDDPLSALPPASGAGAAASKLPPKPFSVYDNRALDESWQALRRKILKHNEDRGEKGTVPGQRRTSKARRPSSVINRDKGPTSPKSGTPNVKPVRYSSSGLSQHVERAEDDNDDVDSDAEGFGVSNAASLATAESRTSGTPFIRAPSKKKVETISERDERKPRPRIKQHDTYIWDDPSHLAEHSPAPQPEPEAESLPKDTVAVGVSRLHQVEMPSLQMVPIYWTPVNDTAQVIRGTWFYQDSMLPVEASVANMLEAGYLELKVWTETWRDELNSAVEHGALGEMKILHKLWPELPPAAKRGESSSRPSSQRGTLNQEENLLRAATATFFEIEPETPDQQRAKIVETACDIIDVSTGPDGADNKASGESSYGLNGVPKIYSSCGVIYQNDREARLLKPAHFPSSYYGRRPLANYIRKGHKLGIPVIRGFDQQAWDKLNPSKNTPKDTQAARGVTTSASGVEPESRRQQDAELALSDRPKVTDLIFVIHGIGQKLSQRMESFHFTHAINAFRREVQLECGSKDVKPSFRKDMGGIMVLPINWRQSLTFEEGGYRPDAPGGTNSNLNQDEFTLDDITPDTLPSVRGIVSDVMLDVPYYMSQHQPKMIAAVMREANRVYSLWCQNNPGFAEYGRVHIIAHSLGSVMAIDILSKQPTEVEPLKSDESSQQGDPAPEIGHLLFNTHNLFLAGSPAGFFLLLRRAQLRPRLRATSPKLPDNDKIYGQPGAYGCIAVHNVYNLMNGYDPVSYAMNAAVDVRYAASLKKFFLPTNVPGYWFSPVGSTGPGTPSTSASTSTGWFGGRPSLATMRSARGLELQHHETMAVARERMLALNDNGQIDYFIRYGGGLLEIQYLTMLGAHSAYWGLKDFIRVIVMETGRKPGVEGALGGLRAVRKKEKESKK</sequence>
<dbReference type="GeneID" id="54359389"/>
<feature type="region of interest" description="Disordered" evidence="1">
    <location>
        <begin position="81"/>
        <end position="197"/>
    </location>
</feature>
<dbReference type="PANTHER" id="PTHR23509">
    <property type="entry name" value="PA-PL1 PHOSPHOLIPASE FAMILY"/>
    <property type="match status" value="1"/>
</dbReference>
<feature type="region of interest" description="Disordered" evidence="1">
    <location>
        <begin position="468"/>
        <end position="503"/>
    </location>
</feature>
<protein>
    <recommendedName>
        <fullName evidence="2">DDHD domain-containing protein</fullName>
    </recommendedName>
</protein>